<dbReference type="GO" id="GO:0046872">
    <property type="term" value="F:metal ion binding"/>
    <property type="evidence" value="ECO:0007669"/>
    <property type="project" value="UniProtKB-KW"/>
</dbReference>
<gene>
    <name evidence="5" type="ORF">LAESUDRAFT_663320</name>
</gene>
<dbReference type="GeneID" id="63822085"/>
<evidence type="ECO:0000256" key="1">
    <source>
        <dbReference type="ARBA" id="ARBA00005568"/>
    </source>
</evidence>
<dbReference type="GO" id="GO:0005737">
    <property type="term" value="C:cytoplasm"/>
    <property type="evidence" value="ECO:0007669"/>
    <property type="project" value="TreeGrafter"/>
</dbReference>
<feature type="domain" description="HpcH/HpaI aldolase/citrate lyase" evidence="4">
    <location>
        <begin position="2"/>
        <end position="161"/>
    </location>
</feature>
<sequence>QIKYVFDAGSRGAMVPMVSKSAQAQAIVAAARFPPKGIRGFESTFTDSVWGMASTEYLATANDGILVVVQAETRYAMMNLDDILSADGLDGVLIGPYDLSLSHVYPSSSPDPHPEFETTIQKIRESAHAKGKKCSMFFTTGSHAAKRAEQGFDMINVISDASALTQGLAQNIATAVGQTAPSKSVGY</sequence>
<evidence type="ECO:0000259" key="4">
    <source>
        <dbReference type="Pfam" id="PF03328"/>
    </source>
</evidence>
<dbReference type="GO" id="GO:0016832">
    <property type="term" value="F:aldehyde-lyase activity"/>
    <property type="evidence" value="ECO:0007669"/>
    <property type="project" value="TreeGrafter"/>
</dbReference>
<keyword evidence="3" id="KW-0456">Lyase</keyword>
<dbReference type="Proteomes" id="UP000076871">
    <property type="component" value="Unassembled WGS sequence"/>
</dbReference>
<dbReference type="EMBL" id="KV427660">
    <property type="protein sequence ID" value="KZT01746.1"/>
    <property type="molecule type" value="Genomic_DNA"/>
</dbReference>
<dbReference type="PANTHER" id="PTHR30502:SF0">
    <property type="entry name" value="PHOSPHOENOLPYRUVATE CARBOXYLASE FAMILY PROTEIN"/>
    <property type="match status" value="1"/>
</dbReference>
<protein>
    <submittedName>
        <fullName evidence="5">Phosphoenolpyruvate/pyruvate domain-containing protein</fullName>
    </submittedName>
</protein>
<evidence type="ECO:0000313" key="5">
    <source>
        <dbReference type="EMBL" id="KZT01746.1"/>
    </source>
</evidence>
<dbReference type="SUPFAM" id="SSF51621">
    <property type="entry name" value="Phosphoenolpyruvate/pyruvate domain"/>
    <property type="match status" value="1"/>
</dbReference>
<accession>A0A165BVW4</accession>
<dbReference type="AlphaFoldDB" id="A0A165BVW4"/>
<keyword evidence="2" id="KW-0479">Metal-binding</keyword>
<organism evidence="5 6">
    <name type="scientific">Laetiporus sulphureus 93-53</name>
    <dbReference type="NCBI Taxonomy" id="1314785"/>
    <lineage>
        <taxon>Eukaryota</taxon>
        <taxon>Fungi</taxon>
        <taxon>Dikarya</taxon>
        <taxon>Basidiomycota</taxon>
        <taxon>Agaricomycotina</taxon>
        <taxon>Agaricomycetes</taxon>
        <taxon>Polyporales</taxon>
        <taxon>Laetiporus</taxon>
    </lineage>
</organism>
<dbReference type="OrthoDB" id="1621678at2759"/>
<comment type="similarity">
    <text evidence="1">Belongs to the HpcH/HpaI aldolase family.</text>
</comment>
<proteinExistence type="inferred from homology"/>
<dbReference type="InterPro" id="IPR015813">
    <property type="entry name" value="Pyrv/PenolPyrv_kinase-like_dom"/>
</dbReference>
<keyword evidence="5" id="KW-0670">Pyruvate</keyword>
<dbReference type="InterPro" id="IPR005000">
    <property type="entry name" value="Aldolase/citrate-lyase_domain"/>
</dbReference>
<dbReference type="STRING" id="1314785.A0A165BVW4"/>
<evidence type="ECO:0000313" key="6">
    <source>
        <dbReference type="Proteomes" id="UP000076871"/>
    </source>
</evidence>
<name>A0A165BVW4_9APHY</name>
<evidence type="ECO:0000256" key="2">
    <source>
        <dbReference type="ARBA" id="ARBA00022723"/>
    </source>
</evidence>
<dbReference type="InterPro" id="IPR050251">
    <property type="entry name" value="HpcH-HpaI_aldolase"/>
</dbReference>
<reference evidence="5 6" key="1">
    <citation type="journal article" date="2016" name="Mol. Biol. Evol.">
        <title>Comparative Genomics of Early-Diverging Mushroom-Forming Fungi Provides Insights into the Origins of Lignocellulose Decay Capabilities.</title>
        <authorList>
            <person name="Nagy L.G."/>
            <person name="Riley R."/>
            <person name="Tritt A."/>
            <person name="Adam C."/>
            <person name="Daum C."/>
            <person name="Floudas D."/>
            <person name="Sun H."/>
            <person name="Yadav J.S."/>
            <person name="Pangilinan J."/>
            <person name="Larsson K.H."/>
            <person name="Matsuura K."/>
            <person name="Barry K."/>
            <person name="Labutti K."/>
            <person name="Kuo R."/>
            <person name="Ohm R.A."/>
            <person name="Bhattacharya S.S."/>
            <person name="Shirouzu T."/>
            <person name="Yoshinaga Y."/>
            <person name="Martin F.M."/>
            <person name="Grigoriev I.V."/>
            <person name="Hibbett D.S."/>
        </authorList>
    </citation>
    <scope>NUCLEOTIDE SEQUENCE [LARGE SCALE GENOMIC DNA]</scope>
    <source>
        <strain evidence="5 6">93-53</strain>
    </source>
</reference>
<dbReference type="Pfam" id="PF03328">
    <property type="entry name" value="HpcH_HpaI"/>
    <property type="match status" value="1"/>
</dbReference>
<keyword evidence="6" id="KW-1185">Reference proteome</keyword>
<dbReference type="RefSeq" id="XP_040759486.1">
    <property type="nucleotide sequence ID" value="XM_040905055.1"/>
</dbReference>
<feature type="non-terminal residue" evidence="5">
    <location>
        <position position="1"/>
    </location>
</feature>
<evidence type="ECO:0000256" key="3">
    <source>
        <dbReference type="ARBA" id="ARBA00023239"/>
    </source>
</evidence>
<dbReference type="InterPro" id="IPR040442">
    <property type="entry name" value="Pyrv_kinase-like_dom_sf"/>
</dbReference>
<dbReference type="InParanoid" id="A0A165BVW4"/>
<dbReference type="Gene3D" id="3.20.20.60">
    <property type="entry name" value="Phosphoenolpyruvate-binding domains"/>
    <property type="match status" value="1"/>
</dbReference>
<dbReference type="PANTHER" id="PTHR30502">
    <property type="entry name" value="2-KETO-3-DEOXY-L-RHAMNONATE ALDOLASE"/>
    <property type="match status" value="1"/>
</dbReference>